<dbReference type="Gene3D" id="2.160.20.10">
    <property type="entry name" value="Single-stranded right-handed beta-helix, Pectin lyase-like"/>
    <property type="match status" value="1"/>
</dbReference>
<feature type="region of interest" description="Disordered" evidence="1">
    <location>
        <begin position="451"/>
        <end position="519"/>
    </location>
</feature>
<name>A0A3B0CPJ8_9BACL</name>
<accession>A0A3B0CPJ8</accession>
<dbReference type="AlphaFoldDB" id="A0A3B0CPJ8"/>
<dbReference type="InterPro" id="IPR024535">
    <property type="entry name" value="RHGA/B-epi-like_pectate_lyase"/>
</dbReference>
<feature type="domain" description="Rhamnogalacturonase A/B/Epimerase-like pectate lyase" evidence="2">
    <location>
        <begin position="85"/>
        <end position="292"/>
    </location>
</feature>
<proteinExistence type="predicted"/>
<sequence length="519" mass="55567">MVAIWFIMNRKLQADRIGGRCPMGELNRSRRDLLVSGAKLVAGAGVGLAASAMISPAAFAAEIPAPLQQFAVDPGMGFLCNVKAAPYNAKGDGVTDDTDAFEAALSTLESNTGGVLYIPAGTYILRYVKLRSRVVLRGDGNASALRLKTNTNTNLVILKDDSVVQVGIMDLAIDGNKDGNTTGNGIFLKKTTYLAKPVYAYQSNRSDLNSFIHNVLIYNCAENGIAIDYTQTDFVNVRALHMSDLHVWGCKRAGFTAKSMTDCKITNSVFNSNAMYGVYIEGGANNHYVNVKTFYNGLSDPNNLGSFYFKDSGRSTLVSCEAQEEYKHGFMLDGCTMFNIVSSVADSNGQENSTCAGFYLKGCKRCSLNGCAVTSFHTPSWQGIGVKLENAESIYGTVIAWNQLNNKTFEVNGTVTDIGLQVNGKYIIEPTVLTLGTHNLWVDQTGRLRMKNGAPTSDTDGTIVGPTDAGGGTGNGNDPDNGNGSNPGNGGAPGNGNGNGNIDGNNNKSSTKWQWLWQW</sequence>
<dbReference type="SUPFAM" id="SSF51126">
    <property type="entry name" value="Pectin lyase-like"/>
    <property type="match status" value="1"/>
</dbReference>
<evidence type="ECO:0000259" key="2">
    <source>
        <dbReference type="Pfam" id="PF12708"/>
    </source>
</evidence>
<dbReference type="Pfam" id="PF12708">
    <property type="entry name" value="Pect-lyase_RHGA_epim"/>
    <property type="match status" value="1"/>
</dbReference>
<evidence type="ECO:0000313" key="3">
    <source>
        <dbReference type="EMBL" id="RKN86077.1"/>
    </source>
</evidence>
<evidence type="ECO:0000313" key="4">
    <source>
        <dbReference type="Proteomes" id="UP000282311"/>
    </source>
</evidence>
<gene>
    <name evidence="3" type="ORF">D7M11_03430</name>
</gene>
<evidence type="ECO:0000256" key="1">
    <source>
        <dbReference type="SAM" id="MobiDB-lite"/>
    </source>
</evidence>
<keyword evidence="4" id="KW-1185">Reference proteome</keyword>
<protein>
    <recommendedName>
        <fullName evidence="2">Rhamnogalacturonase A/B/Epimerase-like pectate lyase domain-containing protein</fullName>
    </recommendedName>
</protein>
<dbReference type="EMBL" id="RBAH01000002">
    <property type="protein sequence ID" value="RKN86077.1"/>
    <property type="molecule type" value="Genomic_DNA"/>
</dbReference>
<feature type="compositionally biased region" description="Gly residues" evidence="1">
    <location>
        <begin position="485"/>
        <end position="501"/>
    </location>
</feature>
<comment type="caution">
    <text evidence="3">The sequence shown here is derived from an EMBL/GenBank/DDBJ whole genome shotgun (WGS) entry which is preliminary data.</text>
</comment>
<organism evidence="3 4">
    <name type="scientific">Paenibacillus ginsengarvi</name>
    <dbReference type="NCBI Taxonomy" id="400777"/>
    <lineage>
        <taxon>Bacteria</taxon>
        <taxon>Bacillati</taxon>
        <taxon>Bacillota</taxon>
        <taxon>Bacilli</taxon>
        <taxon>Bacillales</taxon>
        <taxon>Paenibacillaceae</taxon>
        <taxon>Paenibacillus</taxon>
    </lineage>
</organism>
<dbReference type="InterPro" id="IPR011050">
    <property type="entry name" value="Pectin_lyase_fold/virulence"/>
</dbReference>
<reference evidence="3 4" key="1">
    <citation type="journal article" date="2007" name="Int. J. Syst. Evol. Microbiol.">
        <title>Paenibacillus ginsengarvi sp. nov., isolated from soil from ginseng cultivation.</title>
        <authorList>
            <person name="Yoon M.H."/>
            <person name="Ten L.N."/>
            <person name="Im W.T."/>
        </authorList>
    </citation>
    <scope>NUCLEOTIDE SEQUENCE [LARGE SCALE GENOMIC DNA]</scope>
    <source>
        <strain evidence="3 4">KCTC 13059</strain>
    </source>
</reference>
<dbReference type="InterPro" id="IPR012334">
    <property type="entry name" value="Pectin_lyas_fold"/>
</dbReference>
<dbReference type="Proteomes" id="UP000282311">
    <property type="component" value="Unassembled WGS sequence"/>
</dbReference>